<dbReference type="SFLD" id="SFLDG01060">
    <property type="entry name" value="BATS_domain_containing"/>
    <property type="match status" value="1"/>
</dbReference>
<comment type="catalytic activity">
    <reaction evidence="12 13">
        <text>(4R,5S)-dethiobiotin + (sulfur carrier)-SH + 2 reduced [2Fe-2S]-[ferredoxin] + 2 S-adenosyl-L-methionine = (sulfur carrier)-H + biotin + 2 5'-deoxyadenosine + 2 L-methionine + 2 oxidized [2Fe-2S]-[ferredoxin]</text>
        <dbReference type="Rhea" id="RHEA:22060"/>
        <dbReference type="Rhea" id="RHEA-COMP:10000"/>
        <dbReference type="Rhea" id="RHEA-COMP:10001"/>
        <dbReference type="Rhea" id="RHEA-COMP:14737"/>
        <dbReference type="Rhea" id="RHEA-COMP:14739"/>
        <dbReference type="ChEBI" id="CHEBI:17319"/>
        <dbReference type="ChEBI" id="CHEBI:29917"/>
        <dbReference type="ChEBI" id="CHEBI:33737"/>
        <dbReference type="ChEBI" id="CHEBI:33738"/>
        <dbReference type="ChEBI" id="CHEBI:57586"/>
        <dbReference type="ChEBI" id="CHEBI:57844"/>
        <dbReference type="ChEBI" id="CHEBI:59789"/>
        <dbReference type="ChEBI" id="CHEBI:64428"/>
        <dbReference type="ChEBI" id="CHEBI:149473"/>
        <dbReference type="EC" id="2.8.1.6"/>
    </reaction>
</comment>
<feature type="binding site" evidence="13 14">
    <location>
        <position position="270"/>
    </location>
    <ligand>
        <name>[2Fe-2S] cluster</name>
        <dbReference type="ChEBI" id="CHEBI:190135"/>
    </ligand>
</feature>
<evidence type="ECO:0000256" key="12">
    <source>
        <dbReference type="ARBA" id="ARBA00051157"/>
    </source>
</evidence>
<feature type="binding site" evidence="13 14">
    <location>
        <position position="138"/>
    </location>
    <ligand>
        <name>[2Fe-2S] cluster</name>
        <dbReference type="ChEBI" id="CHEBI:190135"/>
    </ligand>
</feature>
<comment type="cofactor">
    <cofactor evidence="13 14">
        <name>[4Fe-4S] cluster</name>
        <dbReference type="ChEBI" id="CHEBI:49883"/>
    </cofactor>
    <text evidence="13 14">Binds 1 [4Fe-4S] cluster. The cluster is coordinated with 3 cysteines and an exchangeable S-adenosyl-L-methionine.</text>
</comment>
<keyword evidence="7 13" id="KW-0001">2Fe-2S</keyword>
<dbReference type="SFLD" id="SFLDF00272">
    <property type="entry name" value="biotin_synthase"/>
    <property type="match status" value="1"/>
</dbReference>
<proteinExistence type="inferred from homology"/>
<sequence>MLQTDLSSETATSRKLWSAEDARALFELPFMDLLFQAQTVHRQNFDPNRVQMSRLLSIKTGGCPEDCGYCSQSARYDSGLSASKLLEVERVIAEARRARDAGATRYCMGAAWRSPKGRDMAQVLAMVEGVKALGMETCMTLGMLDGDQAQRLKSAGLDYYNHNIDTSEAHYDNVVTTRSFADRLATLQNVRDSGIKVCSGGILGLGEGNQDRVDMLATLANLPEPPESVPINMLIPVEGTPLAGAAPVDPIEFVRTIATARIMMPKSHVRLSAGRTDMSDEMQALCFFAGANSIFVGDTLLTKANPAEDSDMRLLARLGLQPMQAHEHFADDAETDPAEARRQAVRAVDPAIPVLR</sequence>
<dbReference type="SUPFAM" id="SSF102114">
    <property type="entry name" value="Radical SAM enzymes"/>
    <property type="match status" value="1"/>
</dbReference>
<dbReference type="KEGG" id="paro:CUV01_10530"/>
<comment type="cofactor">
    <cofactor evidence="13">
        <name>[2Fe-2S] cluster</name>
        <dbReference type="ChEBI" id="CHEBI:190135"/>
    </cofactor>
    <text evidence="13">Binds 1 [2Fe-2S] cluster. The cluster is coordinated with 3 cysteines and 1 arginine.</text>
</comment>
<feature type="binding site" evidence="13 14">
    <location>
        <position position="63"/>
    </location>
    <ligand>
        <name>[4Fe-4S] cluster</name>
        <dbReference type="ChEBI" id="CHEBI:49883"/>
        <note>4Fe-4S-S-AdoMet</note>
    </ligand>
</feature>
<evidence type="ECO:0000313" key="17">
    <source>
        <dbReference type="Proteomes" id="UP000233742"/>
    </source>
</evidence>
<keyword evidence="9 13" id="KW-0093">Biotin biosynthesis</keyword>
<dbReference type="InterPro" id="IPR013785">
    <property type="entry name" value="Aldolase_TIM"/>
</dbReference>
<dbReference type="OrthoDB" id="9786826at2"/>
<dbReference type="SMART" id="SM00876">
    <property type="entry name" value="BATS"/>
    <property type="match status" value="1"/>
</dbReference>
<comment type="pathway">
    <text evidence="1 13">Cofactor biosynthesis; biotin biosynthesis; biotin from 7,8-diaminononanoate: step 2/2.</text>
</comment>
<organism evidence="16 17">
    <name type="scientific">Paracoccus tegillarcae</name>
    <dbReference type="NCBI Taxonomy" id="1529068"/>
    <lineage>
        <taxon>Bacteria</taxon>
        <taxon>Pseudomonadati</taxon>
        <taxon>Pseudomonadota</taxon>
        <taxon>Alphaproteobacteria</taxon>
        <taxon>Rhodobacterales</taxon>
        <taxon>Paracoccaceae</taxon>
        <taxon>Paracoccus</taxon>
    </lineage>
</organism>
<comment type="function">
    <text evidence="13">Catalyzes the conversion of dethiobiotin (DTB) to biotin by the insertion of a sulfur atom into dethiobiotin via a radical-based mechanism.</text>
</comment>
<evidence type="ECO:0000256" key="1">
    <source>
        <dbReference type="ARBA" id="ARBA00004942"/>
    </source>
</evidence>
<dbReference type="PANTHER" id="PTHR22976">
    <property type="entry name" value="BIOTIN SYNTHASE"/>
    <property type="match status" value="1"/>
</dbReference>
<dbReference type="InterPro" id="IPR010722">
    <property type="entry name" value="BATS_dom"/>
</dbReference>
<feature type="domain" description="Radical SAM core" evidence="15">
    <location>
        <begin position="48"/>
        <end position="275"/>
    </location>
</feature>
<dbReference type="SMART" id="SM00729">
    <property type="entry name" value="Elp3"/>
    <property type="match status" value="1"/>
</dbReference>
<dbReference type="PROSITE" id="PS51918">
    <property type="entry name" value="RADICAL_SAM"/>
    <property type="match status" value="1"/>
</dbReference>
<feature type="binding site" evidence="13 14">
    <location>
        <position position="198"/>
    </location>
    <ligand>
        <name>[2Fe-2S] cluster</name>
        <dbReference type="ChEBI" id="CHEBI:190135"/>
    </ligand>
</feature>
<dbReference type="AlphaFoldDB" id="A0A2K9EWP3"/>
<evidence type="ECO:0000256" key="4">
    <source>
        <dbReference type="ARBA" id="ARBA00022485"/>
    </source>
</evidence>
<dbReference type="GO" id="GO:0004076">
    <property type="term" value="F:biotin synthase activity"/>
    <property type="evidence" value="ECO:0007669"/>
    <property type="project" value="UniProtKB-UniRule"/>
</dbReference>
<dbReference type="PANTHER" id="PTHR22976:SF2">
    <property type="entry name" value="BIOTIN SYNTHASE, MITOCHONDRIAL"/>
    <property type="match status" value="1"/>
</dbReference>
<dbReference type="InterPro" id="IPR058240">
    <property type="entry name" value="rSAM_sf"/>
</dbReference>
<comment type="cofactor">
    <cofactor evidence="14">
        <name>[2Fe-2S] cluster</name>
        <dbReference type="ChEBI" id="CHEBI:190135"/>
    </cofactor>
    <text evidence="14">Binds 1 [2Fe-2S] cluster. The cluster is coordinated with 3 cysteines and 1 arginine.</text>
</comment>
<dbReference type="FunFam" id="3.20.20.70:FF:000011">
    <property type="entry name" value="Biotin synthase"/>
    <property type="match status" value="1"/>
</dbReference>
<protein>
    <recommendedName>
        <fullName evidence="3 13">Biotin synthase</fullName>
        <ecNumber evidence="3 13">2.8.1.6</ecNumber>
    </recommendedName>
</protein>
<dbReference type="SFLD" id="SFLDG01278">
    <property type="entry name" value="biotin_synthase_like"/>
    <property type="match status" value="1"/>
</dbReference>
<dbReference type="GO" id="GO:0051539">
    <property type="term" value="F:4 iron, 4 sulfur cluster binding"/>
    <property type="evidence" value="ECO:0007669"/>
    <property type="project" value="UniProtKB-KW"/>
</dbReference>
<evidence type="ECO:0000313" key="16">
    <source>
        <dbReference type="EMBL" id="AUH35366.1"/>
    </source>
</evidence>
<dbReference type="GO" id="GO:0051537">
    <property type="term" value="F:2 iron, 2 sulfur cluster binding"/>
    <property type="evidence" value="ECO:0007669"/>
    <property type="project" value="UniProtKB-KW"/>
</dbReference>
<evidence type="ECO:0000256" key="8">
    <source>
        <dbReference type="ARBA" id="ARBA00022723"/>
    </source>
</evidence>
<keyword evidence="17" id="KW-1185">Reference proteome</keyword>
<dbReference type="EMBL" id="CP025408">
    <property type="protein sequence ID" value="AUH35366.1"/>
    <property type="molecule type" value="Genomic_DNA"/>
</dbReference>
<keyword evidence="11 13" id="KW-0411">Iron-sulfur</keyword>
<comment type="similarity">
    <text evidence="2 13">Belongs to the radical SAM superfamily. Biotin synthase family.</text>
</comment>
<evidence type="ECO:0000256" key="7">
    <source>
        <dbReference type="ARBA" id="ARBA00022714"/>
    </source>
</evidence>
<gene>
    <name evidence="13 16" type="primary">bioB</name>
    <name evidence="16" type="ORF">CUV01_10530</name>
</gene>
<keyword evidence="6 13" id="KW-0949">S-adenosyl-L-methionine</keyword>
<dbReference type="Proteomes" id="UP000233742">
    <property type="component" value="Chromosome"/>
</dbReference>
<dbReference type="GO" id="GO:0005506">
    <property type="term" value="F:iron ion binding"/>
    <property type="evidence" value="ECO:0007669"/>
    <property type="project" value="UniProtKB-UniRule"/>
</dbReference>
<evidence type="ECO:0000256" key="2">
    <source>
        <dbReference type="ARBA" id="ARBA00010765"/>
    </source>
</evidence>
<keyword evidence="8 13" id="KW-0479">Metal-binding</keyword>
<feature type="binding site" evidence="13 14">
    <location>
        <position position="70"/>
    </location>
    <ligand>
        <name>[4Fe-4S] cluster</name>
        <dbReference type="ChEBI" id="CHEBI:49883"/>
        <note>4Fe-4S-S-AdoMet</note>
    </ligand>
</feature>
<keyword evidence="10 13" id="KW-0408">Iron</keyword>
<dbReference type="InterPro" id="IPR024177">
    <property type="entry name" value="Biotin_synthase"/>
</dbReference>
<dbReference type="InterPro" id="IPR007197">
    <property type="entry name" value="rSAM"/>
</dbReference>
<evidence type="ECO:0000256" key="3">
    <source>
        <dbReference type="ARBA" id="ARBA00012236"/>
    </source>
</evidence>
<evidence type="ECO:0000256" key="5">
    <source>
        <dbReference type="ARBA" id="ARBA00022679"/>
    </source>
</evidence>
<dbReference type="InterPro" id="IPR002684">
    <property type="entry name" value="Biotin_synth/BioAB"/>
</dbReference>
<dbReference type="Pfam" id="PF06968">
    <property type="entry name" value="BATS"/>
    <property type="match status" value="1"/>
</dbReference>
<dbReference type="SFLD" id="SFLDS00029">
    <property type="entry name" value="Radical_SAM"/>
    <property type="match status" value="1"/>
</dbReference>
<dbReference type="CDD" id="cd01335">
    <property type="entry name" value="Radical_SAM"/>
    <property type="match status" value="1"/>
</dbReference>
<dbReference type="Pfam" id="PF04055">
    <property type="entry name" value="Radical_SAM"/>
    <property type="match status" value="1"/>
</dbReference>
<evidence type="ECO:0000256" key="11">
    <source>
        <dbReference type="ARBA" id="ARBA00023014"/>
    </source>
</evidence>
<dbReference type="NCBIfam" id="TIGR00433">
    <property type="entry name" value="bioB"/>
    <property type="match status" value="1"/>
</dbReference>
<dbReference type="Gene3D" id="3.20.20.70">
    <property type="entry name" value="Aldolase class I"/>
    <property type="match status" value="1"/>
</dbReference>
<evidence type="ECO:0000256" key="9">
    <source>
        <dbReference type="ARBA" id="ARBA00022756"/>
    </source>
</evidence>
<dbReference type="InterPro" id="IPR006638">
    <property type="entry name" value="Elp3/MiaA/NifB-like_rSAM"/>
</dbReference>
<keyword evidence="4 13" id="KW-0004">4Fe-4S</keyword>
<comment type="subunit">
    <text evidence="13">Homodimer.</text>
</comment>
<accession>A0A2K9EWP3</accession>
<dbReference type="UniPathway" id="UPA00078">
    <property type="reaction ID" value="UER00162"/>
</dbReference>
<feature type="binding site" evidence="13 14">
    <location>
        <position position="107"/>
    </location>
    <ligand>
        <name>[2Fe-2S] cluster</name>
        <dbReference type="ChEBI" id="CHEBI:190135"/>
    </ligand>
</feature>
<dbReference type="GO" id="GO:0009102">
    <property type="term" value="P:biotin biosynthetic process"/>
    <property type="evidence" value="ECO:0007669"/>
    <property type="project" value="UniProtKB-UniRule"/>
</dbReference>
<keyword evidence="5 13" id="KW-0808">Transferase</keyword>
<evidence type="ECO:0000256" key="6">
    <source>
        <dbReference type="ARBA" id="ARBA00022691"/>
    </source>
</evidence>
<name>A0A2K9EWP3_9RHOB</name>
<feature type="binding site" evidence="13 14">
    <location>
        <position position="67"/>
    </location>
    <ligand>
        <name>[4Fe-4S] cluster</name>
        <dbReference type="ChEBI" id="CHEBI:49883"/>
        <note>4Fe-4S-S-AdoMet</note>
    </ligand>
</feature>
<dbReference type="PIRSF" id="PIRSF001619">
    <property type="entry name" value="Biotin_synth"/>
    <property type="match status" value="1"/>
</dbReference>
<evidence type="ECO:0000256" key="14">
    <source>
        <dbReference type="PIRSR" id="PIRSR001619-1"/>
    </source>
</evidence>
<reference evidence="16 17" key="1">
    <citation type="submission" date="2017-12" db="EMBL/GenBank/DDBJ databases">
        <authorList>
            <person name="Hurst M.R.H."/>
        </authorList>
    </citation>
    <scope>NUCLEOTIDE SEQUENCE [LARGE SCALE GENOMIC DNA]</scope>
    <source>
        <strain evidence="16 17">BM15</strain>
    </source>
</reference>
<dbReference type="HAMAP" id="MF_01694">
    <property type="entry name" value="BioB"/>
    <property type="match status" value="1"/>
</dbReference>
<dbReference type="EC" id="2.8.1.6" evidence="3 13"/>
<evidence type="ECO:0000256" key="10">
    <source>
        <dbReference type="ARBA" id="ARBA00023004"/>
    </source>
</evidence>
<evidence type="ECO:0000259" key="15">
    <source>
        <dbReference type="PROSITE" id="PS51918"/>
    </source>
</evidence>
<evidence type="ECO:0000256" key="13">
    <source>
        <dbReference type="HAMAP-Rule" id="MF_01694"/>
    </source>
</evidence>